<protein>
    <submittedName>
        <fullName evidence="1">Uncharacterized protein</fullName>
    </submittedName>
</protein>
<name>A0ACC0NN68_RHOML</name>
<comment type="caution">
    <text evidence="1">The sequence shown here is derived from an EMBL/GenBank/DDBJ whole genome shotgun (WGS) entry which is preliminary data.</text>
</comment>
<keyword evidence="2" id="KW-1185">Reference proteome</keyword>
<evidence type="ECO:0000313" key="1">
    <source>
        <dbReference type="EMBL" id="KAI8554329.1"/>
    </source>
</evidence>
<gene>
    <name evidence="1" type="ORF">RHMOL_Rhmol05G0090100</name>
</gene>
<dbReference type="EMBL" id="CM046392">
    <property type="protein sequence ID" value="KAI8554329.1"/>
    <property type="molecule type" value="Genomic_DNA"/>
</dbReference>
<proteinExistence type="predicted"/>
<reference evidence="1" key="1">
    <citation type="submission" date="2022-02" db="EMBL/GenBank/DDBJ databases">
        <title>Plant Genome Project.</title>
        <authorList>
            <person name="Zhang R.-G."/>
        </authorList>
    </citation>
    <scope>NUCLEOTIDE SEQUENCE</scope>
    <source>
        <strain evidence="1">AT1</strain>
    </source>
</reference>
<dbReference type="Proteomes" id="UP001062846">
    <property type="component" value="Chromosome 5"/>
</dbReference>
<sequence length="313" mass="35623">MLGIGPLSLFGLTIGIWHPLGPLYKKYGEQVCANIGRSLHARVSSISRKGAWFWPRERNTYIQEIKLNTPLDLLPDISKEDSVIWTPSLNGNYSLKSAWNAIRVSHGIQDWCKVVWFPKAVPRWAFILWMAMQCKLASKDILLGWSVVDNANCVLCRKSGMILLNLTVTHFLNALILGLSGWRYYGGIKFIEAPLIGKKRGHVQDERELKRQRRKQSNRESARRSRLRKQTECDELALRTEALNEENTTLRTELSCIRSEYEQLVSENASLKVRRDLGRLLGKKILGLVGISIQLAYGYTSRALQSGNEIPAF</sequence>
<organism evidence="1 2">
    <name type="scientific">Rhododendron molle</name>
    <name type="common">Chinese azalea</name>
    <name type="synonym">Azalea mollis</name>
    <dbReference type="NCBI Taxonomy" id="49168"/>
    <lineage>
        <taxon>Eukaryota</taxon>
        <taxon>Viridiplantae</taxon>
        <taxon>Streptophyta</taxon>
        <taxon>Embryophyta</taxon>
        <taxon>Tracheophyta</taxon>
        <taxon>Spermatophyta</taxon>
        <taxon>Magnoliopsida</taxon>
        <taxon>eudicotyledons</taxon>
        <taxon>Gunneridae</taxon>
        <taxon>Pentapetalae</taxon>
        <taxon>asterids</taxon>
        <taxon>Ericales</taxon>
        <taxon>Ericaceae</taxon>
        <taxon>Ericoideae</taxon>
        <taxon>Rhodoreae</taxon>
        <taxon>Rhododendron</taxon>
    </lineage>
</organism>
<evidence type="ECO:0000313" key="2">
    <source>
        <dbReference type="Proteomes" id="UP001062846"/>
    </source>
</evidence>
<accession>A0ACC0NN68</accession>